<evidence type="ECO:0000256" key="4">
    <source>
        <dbReference type="ARBA" id="ARBA00022475"/>
    </source>
</evidence>
<accession>A0A401L2A8</accession>
<dbReference type="Gene3D" id="1.20.120.350">
    <property type="entry name" value="Voltage-gated potassium channels. Chain C"/>
    <property type="match status" value="1"/>
</dbReference>
<keyword evidence="9" id="KW-0406">Ion transport</keyword>
<organism evidence="17 18">
    <name type="scientific">Aspergillus awamori</name>
    <name type="common">Black koji mold</name>
    <dbReference type="NCBI Taxonomy" id="105351"/>
    <lineage>
        <taxon>Eukaryota</taxon>
        <taxon>Fungi</taxon>
        <taxon>Dikarya</taxon>
        <taxon>Ascomycota</taxon>
        <taxon>Pezizomycotina</taxon>
        <taxon>Eurotiomycetes</taxon>
        <taxon>Eurotiomycetidae</taxon>
        <taxon>Eurotiales</taxon>
        <taxon>Aspergillaceae</taxon>
        <taxon>Aspergillus</taxon>
    </lineage>
</organism>
<evidence type="ECO:0000256" key="3">
    <source>
        <dbReference type="ARBA" id="ARBA00022448"/>
    </source>
</evidence>
<dbReference type="AlphaFoldDB" id="A0A401L2A8"/>
<evidence type="ECO:0000313" key="18">
    <source>
        <dbReference type="Proteomes" id="UP000286921"/>
    </source>
</evidence>
<dbReference type="STRING" id="105351.A0A401L2A8"/>
<keyword evidence="10 15" id="KW-0472">Membrane</keyword>
<keyword evidence="8 13" id="KW-0175">Coiled coil</keyword>
<evidence type="ECO:0000259" key="16">
    <source>
        <dbReference type="Pfam" id="PF00520"/>
    </source>
</evidence>
<feature type="transmembrane region" description="Helical" evidence="15">
    <location>
        <begin position="175"/>
        <end position="195"/>
    </location>
</feature>
<feature type="transmembrane region" description="Helical" evidence="15">
    <location>
        <begin position="207"/>
        <end position="229"/>
    </location>
</feature>
<evidence type="ECO:0000256" key="8">
    <source>
        <dbReference type="ARBA" id="ARBA00023054"/>
    </source>
</evidence>
<evidence type="ECO:0000256" key="9">
    <source>
        <dbReference type="ARBA" id="ARBA00023065"/>
    </source>
</evidence>
<evidence type="ECO:0000313" key="17">
    <source>
        <dbReference type="EMBL" id="GCB25636.1"/>
    </source>
</evidence>
<dbReference type="InterPro" id="IPR031846">
    <property type="entry name" value="Hvcn1"/>
</dbReference>
<comment type="caution">
    <text evidence="17">The sequence shown here is derived from an EMBL/GenBank/DDBJ whole genome shotgun (WGS) entry which is preliminary data.</text>
</comment>
<comment type="subcellular location">
    <subcellularLocation>
        <location evidence="1">Cell membrane</location>
        <topology evidence="1">Multi-pass membrane protein</topology>
    </subcellularLocation>
</comment>
<sequence>MQHLEHDKLYSSPRAANNIQPRDRLDSSSTRSARSLHPALHHPPIQATSPHQNRPIISILPTSPSLPRKSPASKETMRSPSDPLLASESQSLPPGQIYLPDDDDENTQSTEPLIARCRRSARNYLSSRFGHYLVLFLVSVDVACVFADFLIEIHVCELEKKYKHVPSGWGDAQEALSITGLVFSCLFMLELVVAVGSFGMSYFSSKFHIFDSAVIIVAFAIDVAMRGLVEELGSLVVVLRLWRVFKIIEELESANADSLEEYEREIDRLKEENYLLRRRAEFGSDGVN</sequence>
<feature type="domain" description="Ion transport" evidence="16">
    <location>
        <begin position="133"/>
        <end position="251"/>
    </location>
</feature>
<feature type="coiled-coil region" evidence="13">
    <location>
        <begin position="248"/>
        <end position="279"/>
    </location>
</feature>
<evidence type="ECO:0000256" key="1">
    <source>
        <dbReference type="ARBA" id="ARBA00004651"/>
    </source>
</evidence>
<dbReference type="Proteomes" id="UP000286921">
    <property type="component" value="Unassembled WGS sequence"/>
</dbReference>
<dbReference type="GO" id="GO:0034702">
    <property type="term" value="C:monoatomic ion channel complex"/>
    <property type="evidence" value="ECO:0007669"/>
    <property type="project" value="UniProtKB-KW"/>
</dbReference>
<dbReference type="PANTHER" id="PTHR46480:SF1">
    <property type="entry name" value="VOLTAGE-GATED HYDROGEN CHANNEL 1"/>
    <property type="match status" value="1"/>
</dbReference>
<evidence type="ECO:0000256" key="13">
    <source>
        <dbReference type="SAM" id="Coils"/>
    </source>
</evidence>
<evidence type="ECO:0000256" key="14">
    <source>
        <dbReference type="SAM" id="MobiDB-lite"/>
    </source>
</evidence>
<keyword evidence="4" id="KW-1003">Cell membrane</keyword>
<gene>
    <name evidence="17" type="ORF">AAWM_08521</name>
</gene>
<keyword evidence="3" id="KW-0813">Transport</keyword>
<feature type="region of interest" description="Disordered" evidence="14">
    <location>
        <begin position="1"/>
        <end position="109"/>
    </location>
</feature>
<feature type="transmembrane region" description="Helical" evidence="15">
    <location>
        <begin position="132"/>
        <end position="155"/>
    </location>
</feature>
<dbReference type="InterPro" id="IPR005821">
    <property type="entry name" value="Ion_trans_dom"/>
</dbReference>
<keyword evidence="6" id="KW-0851">Voltage-gated channel</keyword>
<keyword evidence="7 15" id="KW-1133">Transmembrane helix</keyword>
<dbReference type="InterPro" id="IPR027359">
    <property type="entry name" value="Volt_channel_dom_sf"/>
</dbReference>
<evidence type="ECO:0000256" key="11">
    <source>
        <dbReference type="ARBA" id="ARBA00023303"/>
    </source>
</evidence>
<dbReference type="GO" id="GO:0030171">
    <property type="term" value="F:voltage-gated proton channel activity"/>
    <property type="evidence" value="ECO:0007669"/>
    <property type="project" value="InterPro"/>
</dbReference>
<evidence type="ECO:0000256" key="10">
    <source>
        <dbReference type="ARBA" id="ARBA00023136"/>
    </source>
</evidence>
<keyword evidence="18" id="KW-1185">Reference proteome</keyword>
<protein>
    <recommendedName>
        <fullName evidence="2">Voltage-gated hydrogen channel 1</fullName>
    </recommendedName>
    <alternativeName>
        <fullName evidence="12">Hydrogen voltage-gated channel 1</fullName>
    </alternativeName>
</protein>
<dbReference type="EMBL" id="BDHI01000022">
    <property type="protein sequence ID" value="GCB25636.1"/>
    <property type="molecule type" value="Genomic_DNA"/>
</dbReference>
<evidence type="ECO:0000256" key="5">
    <source>
        <dbReference type="ARBA" id="ARBA00022692"/>
    </source>
</evidence>
<evidence type="ECO:0000256" key="2">
    <source>
        <dbReference type="ARBA" id="ARBA00015897"/>
    </source>
</evidence>
<proteinExistence type="predicted"/>
<dbReference type="PANTHER" id="PTHR46480">
    <property type="entry name" value="F20B24.22"/>
    <property type="match status" value="1"/>
</dbReference>
<reference evidence="17 18" key="1">
    <citation type="submission" date="2016-09" db="EMBL/GenBank/DDBJ databases">
        <title>Aspergillus awamori IFM 58123T.</title>
        <authorList>
            <person name="Kusuya Y."/>
            <person name="Shimizu M."/>
            <person name="Takahashi H."/>
            <person name="Yaguchi T."/>
        </authorList>
    </citation>
    <scope>NUCLEOTIDE SEQUENCE [LARGE SCALE GENOMIC DNA]</scope>
    <source>
        <strain evidence="17 18">IFM 58123</strain>
    </source>
</reference>
<dbReference type="GO" id="GO:0005886">
    <property type="term" value="C:plasma membrane"/>
    <property type="evidence" value="ECO:0007669"/>
    <property type="project" value="UniProtKB-SubCell"/>
</dbReference>
<evidence type="ECO:0000256" key="12">
    <source>
        <dbReference type="ARBA" id="ARBA00031989"/>
    </source>
</evidence>
<dbReference type="Pfam" id="PF00520">
    <property type="entry name" value="Ion_trans"/>
    <property type="match status" value="1"/>
</dbReference>
<keyword evidence="5 15" id="KW-0812">Transmembrane</keyword>
<keyword evidence="11" id="KW-0407">Ion channel</keyword>
<evidence type="ECO:0000256" key="15">
    <source>
        <dbReference type="SAM" id="Phobius"/>
    </source>
</evidence>
<evidence type="ECO:0000256" key="6">
    <source>
        <dbReference type="ARBA" id="ARBA00022882"/>
    </source>
</evidence>
<evidence type="ECO:0000256" key="7">
    <source>
        <dbReference type="ARBA" id="ARBA00022989"/>
    </source>
</evidence>
<name>A0A401L2A8_ASPAW</name>